<feature type="domain" description="Cupin fold metalloprotein WbuC cupin" evidence="1">
    <location>
        <begin position="18"/>
        <end position="101"/>
    </location>
</feature>
<dbReference type="Pfam" id="PF19480">
    <property type="entry name" value="DUF6016"/>
    <property type="match status" value="1"/>
</dbReference>
<dbReference type="InterPro" id="IPR011051">
    <property type="entry name" value="RmlC_Cupin_sf"/>
</dbReference>
<dbReference type="InterPro" id="IPR027565">
    <property type="entry name" value="Cupin_WbuC"/>
</dbReference>
<reference evidence="2 3" key="1">
    <citation type="submission" date="2019-04" db="EMBL/GenBank/DDBJ databases">
        <title>Alteromonas portus sp. nov., an alginate lyase-excreting marine bacterium.</title>
        <authorList>
            <person name="Huang H."/>
            <person name="Mo K."/>
            <person name="Bao S."/>
        </authorList>
    </citation>
    <scope>NUCLEOTIDE SEQUENCE [LARGE SCALE GENOMIC DNA]</scope>
    <source>
        <strain evidence="2 3">HB161718</strain>
    </source>
</reference>
<proteinExistence type="predicted"/>
<dbReference type="EMBL" id="SWCO01000005">
    <property type="protein sequence ID" value="TKB03452.1"/>
    <property type="molecule type" value="Genomic_DNA"/>
</dbReference>
<dbReference type="Gene3D" id="2.60.120.10">
    <property type="entry name" value="Jelly Rolls"/>
    <property type="match status" value="1"/>
</dbReference>
<evidence type="ECO:0000313" key="3">
    <source>
        <dbReference type="Proteomes" id="UP000305471"/>
    </source>
</evidence>
<keyword evidence="3" id="KW-1185">Reference proteome</keyword>
<name>A0A4U0ZMN0_9ALTE</name>
<gene>
    <name evidence="2" type="ORF">E5672_10455</name>
</gene>
<dbReference type="Proteomes" id="UP000305471">
    <property type="component" value="Unassembled WGS sequence"/>
</dbReference>
<dbReference type="AlphaFoldDB" id="A0A4U0ZMN0"/>
<sequence>MQHQSIHQETTLDNIQYFDKALFKQLKQTAAESPRRRANLNVHKSYADMVQRLFIAIMPDSYVRPHRHVQLHKWEFFMVVEGELDILFFNDEGVVTEKVTLAANGETSGIEISPNTWHATVCHSPVVFMEVKQGPYEVTDDKCFASWSPEEKSDLVPRFLTSLKEAEVGTDVNHVYMSLT</sequence>
<evidence type="ECO:0000313" key="2">
    <source>
        <dbReference type="EMBL" id="TKB03452.1"/>
    </source>
</evidence>
<organism evidence="2 3">
    <name type="scientific">Alteromonas portus</name>
    <dbReference type="NCBI Taxonomy" id="2565549"/>
    <lineage>
        <taxon>Bacteria</taxon>
        <taxon>Pseudomonadati</taxon>
        <taxon>Pseudomonadota</taxon>
        <taxon>Gammaproteobacteria</taxon>
        <taxon>Alteromonadales</taxon>
        <taxon>Alteromonadaceae</taxon>
        <taxon>Alteromonas/Salinimonas group</taxon>
        <taxon>Alteromonas</taxon>
    </lineage>
</organism>
<dbReference type="RefSeq" id="WP_136782144.1">
    <property type="nucleotide sequence ID" value="NZ_SWCO01000005.1"/>
</dbReference>
<evidence type="ECO:0000259" key="1">
    <source>
        <dbReference type="Pfam" id="PF19480"/>
    </source>
</evidence>
<dbReference type="InterPro" id="IPR046058">
    <property type="entry name" value="WbuC_cupin"/>
</dbReference>
<dbReference type="CDD" id="cd07005">
    <property type="entry name" value="cupin_WbuC-like"/>
    <property type="match status" value="1"/>
</dbReference>
<accession>A0A4U0ZMN0</accession>
<dbReference type="SUPFAM" id="SSF51182">
    <property type="entry name" value="RmlC-like cupins"/>
    <property type="match status" value="1"/>
</dbReference>
<comment type="caution">
    <text evidence="2">The sequence shown here is derived from an EMBL/GenBank/DDBJ whole genome shotgun (WGS) entry which is preliminary data.</text>
</comment>
<protein>
    <submittedName>
        <fullName evidence="2">Cupin fold metalloprotein, WbuC family</fullName>
    </submittedName>
</protein>
<dbReference type="OrthoDB" id="981227at2"/>
<dbReference type="NCBIfam" id="TIGR04366">
    <property type="entry name" value="cupin_WbuC"/>
    <property type="match status" value="1"/>
</dbReference>
<dbReference type="InterPro" id="IPR014710">
    <property type="entry name" value="RmlC-like_jellyroll"/>
</dbReference>